<dbReference type="InterPro" id="IPR050109">
    <property type="entry name" value="HTH-type_TetR-like_transc_reg"/>
</dbReference>
<proteinExistence type="predicted"/>
<evidence type="ECO:0000259" key="5">
    <source>
        <dbReference type="PROSITE" id="PS50977"/>
    </source>
</evidence>
<dbReference type="InterPro" id="IPR001647">
    <property type="entry name" value="HTH_TetR"/>
</dbReference>
<dbReference type="PANTHER" id="PTHR30055">
    <property type="entry name" value="HTH-TYPE TRANSCRIPTIONAL REGULATOR RUTR"/>
    <property type="match status" value="1"/>
</dbReference>
<dbReference type="EMBL" id="BAED01000020">
    <property type="protein sequence ID" value="GAB04635.1"/>
    <property type="molecule type" value="Genomic_DNA"/>
</dbReference>
<dbReference type="Pfam" id="PF00440">
    <property type="entry name" value="TetR_N"/>
    <property type="match status" value="1"/>
</dbReference>
<dbReference type="GO" id="GO:0003700">
    <property type="term" value="F:DNA-binding transcription factor activity"/>
    <property type="evidence" value="ECO:0007669"/>
    <property type="project" value="TreeGrafter"/>
</dbReference>
<protein>
    <submittedName>
        <fullName evidence="6">Putative TetR family transcriptional regulator</fullName>
    </submittedName>
</protein>
<evidence type="ECO:0000313" key="7">
    <source>
        <dbReference type="Proteomes" id="UP000006023"/>
    </source>
</evidence>
<dbReference type="InterPro" id="IPR036271">
    <property type="entry name" value="Tet_transcr_reg_TetR-rel_C_sf"/>
</dbReference>
<organism evidence="6 7">
    <name type="scientific">Gordonia amarae NBRC 15530</name>
    <dbReference type="NCBI Taxonomy" id="1075090"/>
    <lineage>
        <taxon>Bacteria</taxon>
        <taxon>Bacillati</taxon>
        <taxon>Actinomycetota</taxon>
        <taxon>Actinomycetes</taxon>
        <taxon>Mycobacteriales</taxon>
        <taxon>Gordoniaceae</taxon>
        <taxon>Gordonia</taxon>
    </lineage>
</organism>
<gene>
    <name evidence="6" type="ORF">GOAMR_20_01830</name>
</gene>
<dbReference type="InterPro" id="IPR009057">
    <property type="entry name" value="Homeodomain-like_sf"/>
</dbReference>
<reference evidence="6 7" key="1">
    <citation type="submission" date="2011-11" db="EMBL/GenBank/DDBJ databases">
        <title>Whole genome shotgun sequence of Gordonia amarae NBRC 15530.</title>
        <authorList>
            <person name="Takarada H."/>
            <person name="Hosoyama A."/>
            <person name="Tsuchikane K."/>
            <person name="Katsumata H."/>
            <person name="Yamazaki S."/>
            <person name="Fujita N."/>
        </authorList>
    </citation>
    <scope>NUCLEOTIDE SEQUENCE [LARGE SCALE GENOMIC DNA]</scope>
    <source>
        <strain evidence="6 7">NBRC 15530</strain>
    </source>
</reference>
<dbReference type="eggNOG" id="COG1309">
    <property type="taxonomic scope" value="Bacteria"/>
</dbReference>
<dbReference type="Proteomes" id="UP000006023">
    <property type="component" value="Unassembled WGS sequence"/>
</dbReference>
<keyword evidence="7" id="KW-1185">Reference proteome</keyword>
<evidence type="ECO:0000256" key="2">
    <source>
        <dbReference type="ARBA" id="ARBA00023125"/>
    </source>
</evidence>
<name>G7GM10_9ACTN</name>
<feature type="DNA-binding region" description="H-T-H motif" evidence="4">
    <location>
        <begin position="29"/>
        <end position="48"/>
    </location>
</feature>
<dbReference type="Pfam" id="PF13305">
    <property type="entry name" value="TetR_C_33"/>
    <property type="match status" value="1"/>
</dbReference>
<keyword evidence="1" id="KW-0805">Transcription regulation</keyword>
<evidence type="ECO:0000256" key="4">
    <source>
        <dbReference type="PROSITE-ProRule" id="PRU00335"/>
    </source>
</evidence>
<dbReference type="PROSITE" id="PS50977">
    <property type="entry name" value="HTH_TETR_2"/>
    <property type="match status" value="1"/>
</dbReference>
<keyword evidence="3" id="KW-0804">Transcription</keyword>
<evidence type="ECO:0000256" key="3">
    <source>
        <dbReference type="ARBA" id="ARBA00023163"/>
    </source>
</evidence>
<accession>G7GM10</accession>
<dbReference type="AlphaFoldDB" id="G7GM10"/>
<evidence type="ECO:0000313" key="6">
    <source>
        <dbReference type="EMBL" id="GAB04635.1"/>
    </source>
</evidence>
<keyword evidence="2 4" id="KW-0238">DNA-binding</keyword>
<dbReference type="PANTHER" id="PTHR30055:SF234">
    <property type="entry name" value="HTH-TYPE TRANSCRIPTIONAL REGULATOR BETI"/>
    <property type="match status" value="1"/>
</dbReference>
<dbReference type="GO" id="GO:0000976">
    <property type="term" value="F:transcription cis-regulatory region binding"/>
    <property type="evidence" value="ECO:0007669"/>
    <property type="project" value="TreeGrafter"/>
</dbReference>
<dbReference type="SUPFAM" id="SSF46689">
    <property type="entry name" value="Homeodomain-like"/>
    <property type="match status" value="1"/>
</dbReference>
<dbReference type="InterPro" id="IPR025996">
    <property type="entry name" value="MT1864/Rv1816-like_C"/>
</dbReference>
<comment type="caution">
    <text evidence="6">The sequence shown here is derived from an EMBL/GenBank/DDBJ whole genome shotgun (WGS) entry which is preliminary data.</text>
</comment>
<dbReference type="Gene3D" id="1.10.357.10">
    <property type="entry name" value="Tetracycline Repressor, domain 2"/>
    <property type="match status" value="1"/>
</dbReference>
<evidence type="ECO:0000256" key="1">
    <source>
        <dbReference type="ARBA" id="ARBA00023015"/>
    </source>
</evidence>
<dbReference type="SUPFAM" id="SSF48498">
    <property type="entry name" value="Tetracyclin repressor-like, C-terminal domain"/>
    <property type="match status" value="1"/>
</dbReference>
<sequence length="191" mass="20289">MSDMPSGTRDRLIRAGIELLADDGPDALALRSIARRAGVSHGAPRRYFPTHRSLLAAIAATGLHDLAVEVKEPLADQSVPVRGRLIAAALAYVGFAERRRGMFELMFRHDLLDGAGANLRATSLPLLEDLGRSVAEACPGGSADDVTTATMRLWTSIHGTAVLHGNRVFDLVGGLDVRALVADAVESVLTM</sequence>
<dbReference type="STRING" id="1075090.GOAMR_20_01830"/>
<feature type="domain" description="HTH tetR-type" evidence="5">
    <location>
        <begin position="6"/>
        <end position="66"/>
    </location>
</feature>